<dbReference type="Pfam" id="PF12679">
    <property type="entry name" value="ABC2_membrane_2"/>
    <property type="match status" value="1"/>
</dbReference>
<proteinExistence type="predicted"/>
<feature type="transmembrane region" description="Helical" evidence="1">
    <location>
        <begin position="21"/>
        <end position="40"/>
    </location>
</feature>
<dbReference type="PANTHER" id="PTHR43471">
    <property type="entry name" value="ABC TRANSPORTER PERMEASE"/>
    <property type="match status" value="1"/>
</dbReference>
<comment type="caution">
    <text evidence="2">The sequence shown here is derived from an EMBL/GenBank/DDBJ whole genome shotgun (WGS) entry which is preliminary data.</text>
</comment>
<organism evidence="2">
    <name type="scientific">Oscillatoriales cyanobacterium SpSt-418</name>
    <dbReference type="NCBI Taxonomy" id="2282169"/>
    <lineage>
        <taxon>Bacteria</taxon>
        <taxon>Bacillati</taxon>
        <taxon>Cyanobacteriota</taxon>
        <taxon>Cyanophyceae</taxon>
        <taxon>Oscillatoriophycideae</taxon>
        <taxon>Oscillatoriales</taxon>
    </lineage>
</organism>
<reference evidence="2" key="1">
    <citation type="journal article" date="2020" name="mSystems">
        <title>Genome- and Community-Level Interaction Insights into Carbon Utilization and Element Cycling Functions of Hydrothermarchaeota in Hydrothermal Sediment.</title>
        <authorList>
            <person name="Zhou Z."/>
            <person name="Liu Y."/>
            <person name="Xu W."/>
            <person name="Pan J."/>
            <person name="Luo Z.H."/>
            <person name="Li M."/>
        </authorList>
    </citation>
    <scope>NUCLEOTIDE SEQUENCE [LARGE SCALE GENOMIC DNA]</scope>
    <source>
        <strain evidence="2">SpSt-418</strain>
    </source>
</reference>
<dbReference type="AlphaFoldDB" id="A0A7C3KGF3"/>
<feature type="transmembrane region" description="Helical" evidence="1">
    <location>
        <begin position="234"/>
        <end position="252"/>
    </location>
</feature>
<protein>
    <submittedName>
        <fullName evidence="2">ABC transporter permease</fullName>
    </submittedName>
</protein>
<evidence type="ECO:0000313" key="2">
    <source>
        <dbReference type="EMBL" id="HFN00187.1"/>
    </source>
</evidence>
<feature type="transmembrane region" description="Helical" evidence="1">
    <location>
        <begin position="137"/>
        <end position="158"/>
    </location>
</feature>
<dbReference type="GO" id="GO:0140359">
    <property type="term" value="F:ABC-type transporter activity"/>
    <property type="evidence" value="ECO:0007669"/>
    <property type="project" value="InterPro"/>
</dbReference>
<feature type="transmembrane region" description="Helical" evidence="1">
    <location>
        <begin position="52"/>
        <end position="76"/>
    </location>
</feature>
<sequence length="257" mass="27944">MNLGRILTITANVFREVIRDRILYLAGLYALLMVMAWRLLPEISAATETKILLDLGLAAMQLIGLVIAIFVGTGLVNKEIEKRTVLVMIAKPISRLEFIVGKHFGLSAVLAVLVAVMTVVFLAIASLAKAPFVLPNILASSFFLWMQLSLITAVAIAFGVFTSSLLATLLTFGVFLMGSFSANLVALGAQSKNPAIETFTRTLYLVLPDLSRLDLKNQAVYSKLPAIDLLFGNAGYGLLYILVLLMLASIIFSTREF</sequence>
<gene>
    <name evidence="2" type="ORF">ENR64_21005</name>
</gene>
<keyword evidence="1" id="KW-0812">Transmembrane</keyword>
<name>A0A7C3KGF3_9CYAN</name>
<accession>A0A7C3KGF3</accession>
<feature type="transmembrane region" description="Helical" evidence="1">
    <location>
        <begin position="104"/>
        <end position="125"/>
    </location>
</feature>
<dbReference type="EMBL" id="DSRU01000301">
    <property type="protein sequence ID" value="HFN00187.1"/>
    <property type="molecule type" value="Genomic_DNA"/>
</dbReference>
<dbReference type="GO" id="GO:0005886">
    <property type="term" value="C:plasma membrane"/>
    <property type="evidence" value="ECO:0007669"/>
    <property type="project" value="UniProtKB-SubCell"/>
</dbReference>
<feature type="transmembrane region" description="Helical" evidence="1">
    <location>
        <begin position="165"/>
        <end position="189"/>
    </location>
</feature>
<dbReference type="PANTHER" id="PTHR43471:SF10">
    <property type="entry name" value="SLL1107 PROTEIN"/>
    <property type="match status" value="1"/>
</dbReference>
<keyword evidence="1" id="KW-0472">Membrane</keyword>
<evidence type="ECO:0000256" key="1">
    <source>
        <dbReference type="SAM" id="Phobius"/>
    </source>
</evidence>
<keyword evidence="1" id="KW-1133">Transmembrane helix</keyword>